<name>W4JTM8_HETIT</name>
<protein>
    <submittedName>
        <fullName evidence="1">Uncharacterized protein</fullName>
    </submittedName>
</protein>
<sequence length="49" mass="5429">MRLFASETAGISLILTTKTCQARYVWLSSLYRGLTTEICITFTPGLLST</sequence>
<dbReference type="KEGG" id="hir:HETIRDRAFT_174843"/>
<dbReference type="AlphaFoldDB" id="W4JTM8"/>
<organism evidence="1 2">
    <name type="scientific">Heterobasidion irregulare (strain TC 32-1)</name>
    <dbReference type="NCBI Taxonomy" id="747525"/>
    <lineage>
        <taxon>Eukaryota</taxon>
        <taxon>Fungi</taxon>
        <taxon>Dikarya</taxon>
        <taxon>Basidiomycota</taxon>
        <taxon>Agaricomycotina</taxon>
        <taxon>Agaricomycetes</taxon>
        <taxon>Russulales</taxon>
        <taxon>Bondarzewiaceae</taxon>
        <taxon>Heterobasidion</taxon>
        <taxon>Heterobasidion annosum species complex</taxon>
    </lineage>
</organism>
<dbReference type="EMBL" id="KI925464">
    <property type="protein sequence ID" value="ETW76794.1"/>
    <property type="molecule type" value="Genomic_DNA"/>
</dbReference>
<evidence type="ECO:0000313" key="1">
    <source>
        <dbReference type="EMBL" id="ETW76794.1"/>
    </source>
</evidence>
<dbReference type="RefSeq" id="XP_009551664.1">
    <property type="nucleotide sequence ID" value="XM_009553369.1"/>
</dbReference>
<accession>W4JTM8</accession>
<dbReference type="InParanoid" id="W4JTM8"/>
<reference evidence="1 2" key="1">
    <citation type="journal article" date="2012" name="New Phytol.">
        <title>Insight into trade-off between wood decay and parasitism from the genome of a fungal forest pathogen.</title>
        <authorList>
            <person name="Olson A."/>
            <person name="Aerts A."/>
            <person name="Asiegbu F."/>
            <person name="Belbahri L."/>
            <person name="Bouzid O."/>
            <person name="Broberg A."/>
            <person name="Canback B."/>
            <person name="Coutinho P.M."/>
            <person name="Cullen D."/>
            <person name="Dalman K."/>
            <person name="Deflorio G."/>
            <person name="van Diepen L.T."/>
            <person name="Dunand C."/>
            <person name="Duplessis S."/>
            <person name="Durling M."/>
            <person name="Gonthier P."/>
            <person name="Grimwood J."/>
            <person name="Fossdal C.G."/>
            <person name="Hansson D."/>
            <person name="Henrissat B."/>
            <person name="Hietala A."/>
            <person name="Himmelstrand K."/>
            <person name="Hoffmeister D."/>
            <person name="Hogberg N."/>
            <person name="James T.Y."/>
            <person name="Karlsson M."/>
            <person name="Kohler A."/>
            <person name="Kues U."/>
            <person name="Lee Y.H."/>
            <person name="Lin Y.C."/>
            <person name="Lind M."/>
            <person name="Lindquist E."/>
            <person name="Lombard V."/>
            <person name="Lucas S."/>
            <person name="Lunden K."/>
            <person name="Morin E."/>
            <person name="Murat C."/>
            <person name="Park J."/>
            <person name="Raffaello T."/>
            <person name="Rouze P."/>
            <person name="Salamov A."/>
            <person name="Schmutz J."/>
            <person name="Solheim H."/>
            <person name="Stahlberg J."/>
            <person name="Velez H."/>
            <person name="de Vries R.P."/>
            <person name="Wiebenga A."/>
            <person name="Woodward S."/>
            <person name="Yakovlev I."/>
            <person name="Garbelotto M."/>
            <person name="Martin F."/>
            <person name="Grigoriev I.V."/>
            <person name="Stenlid J."/>
        </authorList>
    </citation>
    <scope>NUCLEOTIDE SEQUENCE [LARGE SCALE GENOMIC DNA]</scope>
    <source>
        <strain evidence="1 2">TC 32-1</strain>
    </source>
</reference>
<dbReference type="GeneID" id="20668536"/>
<dbReference type="HOGENOM" id="CLU_3143265_0_0_1"/>
<dbReference type="Proteomes" id="UP000030671">
    <property type="component" value="Unassembled WGS sequence"/>
</dbReference>
<proteinExistence type="predicted"/>
<gene>
    <name evidence="1" type="ORF">HETIRDRAFT_174843</name>
</gene>
<keyword evidence="2" id="KW-1185">Reference proteome</keyword>
<evidence type="ECO:0000313" key="2">
    <source>
        <dbReference type="Proteomes" id="UP000030671"/>
    </source>
</evidence>